<evidence type="ECO:0008006" key="3">
    <source>
        <dbReference type="Google" id="ProtNLM"/>
    </source>
</evidence>
<dbReference type="Proteomes" id="UP001341840">
    <property type="component" value="Unassembled WGS sequence"/>
</dbReference>
<dbReference type="EMBL" id="JASCZI010242951">
    <property type="protein sequence ID" value="MED6212405.1"/>
    <property type="molecule type" value="Genomic_DNA"/>
</dbReference>
<evidence type="ECO:0000313" key="1">
    <source>
        <dbReference type="EMBL" id="MED6212405.1"/>
    </source>
</evidence>
<dbReference type="Gene3D" id="2.40.50.140">
    <property type="entry name" value="Nucleic acid-binding proteins"/>
    <property type="match status" value="3"/>
</dbReference>
<organism evidence="1 2">
    <name type="scientific">Stylosanthes scabra</name>
    <dbReference type="NCBI Taxonomy" id="79078"/>
    <lineage>
        <taxon>Eukaryota</taxon>
        <taxon>Viridiplantae</taxon>
        <taxon>Streptophyta</taxon>
        <taxon>Embryophyta</taxon>
        <taxon>Tracheophyta</taxon>
        <taxon>Spermatophyta</taxon>
        <taxon>Magnoliopsida</taxon>
        <taxon>eudicotyledons</taxon>
        <taxon>Gunneridae</taxon>
        <taxon>Pentapetalae</taxon>
        <taxon>rosids</taxon>
        <taxon>fabids</taxon>
        <taxon>Fabales</taxon>
        <taxon>Fabaceae</taxon>
        <taxon>Papilionoideae</taxon>
        <taxon>50 kb inversion clade</taxon>
        <taxon>dalbergioids sensu lato</taxon>
        <taxon>Dalbergieae</taxon>
        <taxon>Pterocarpus clade</taxon>
        <taxon>Stylosanthes</taxon>
    </lineage>
</organism>
<accession>A0ABU6YSR5</accession>
<protein>
    <recommendedName>
        <fullName evidence="3">DUF223 domain-containing protein</fullName>
    </recommendedName>
</protein>
<dbReference type="InterPro" id="IPR012340">
    <property type="entry name" value="NA-bd_OB-fold"/>
</dbReference>
<dbReference type="SUPFAM" id="SSF50249">
    <property type="entry name" value="Nucleic acid-binding proteins"/>
    <property type="match status" value="1"/>
</dbReference>
<proteinExistence type="predicted"/>
<evidence type="ECO:0000313" key="2">
    <source>
        <dbReference type="Proteomes" id="UP001341840"/>
    </source>
</evidence>
<comment type="caution">
    <text evidence="1">The sequence shown here is derived from an EMBL/GenBank/DDBJ whole genome shotgun (WGS) entry which is preliminary data.</text>
</comment>
<keyword evidence="2" id="KW-1185">Reference proteome</keyword>
<gene>
    <name evidence="1" type="ORF">PIB30_082980</name>
</gene>
<reference evidence="1 2" key="1">
    <citation type="journal article" date="2023" name="Plants (Basel)">
        <title>Bridging the Gap: Combining Genomics and Transcriptomics Approaches to Understand Stylosanthes scabra, an Orphan Legume from the Brazilian Caatinga.</title>
        <authorList>
            <person name="Ferreira-Neto J.R.C."/>
            <person name="da Silva M.D."/>
            <person name="Binneck E."/>
            <person name="de Melo N.F."/>
            <person name="da Silva R.H."/>
            <person name="de Melo A.L.T.M."/>
            <person name="Pandolfi V."/>
            <person name="Bustamante F.O."/>
            <person name="Brasileiro-Vidal A.C."/>
            <person name="Benko-Iseppon A.M."/>
        </authorList>
    </citation>
    <scope>NUCLEOTIDE SEQUENCE [LARGE SCALE GENOMIC DNA]</scope>
    <source>
        <tissue evidence="1">Leaves</tissue>
    </source>
</reference>
<name>A0ABU6YSR5_9FABA</name>
<sequence length="381" mass="43903">MREEIRVPYHFVRIERKRIERTSHSHKWYVDRSSVHLSSQTNYSAYSTSSPYKKHSIHNIIENNPVVNENTLWDSPAKQNLNETQTIEIVAEDSKGQRIHIQVPKGLAKRWRPHLKDFQMYRITNVVVVDPRMRKNIKTIPCKWYLAFSHRTNVQHVENLVFPINPFRFKTHTQLLDENEVLPSHTFDFIGEVVGKENPRDVVTSTGRETKRMVIVLQDIENQRMNCIIFGSLVDDIAPHLQSDAHEPLILILQYFKRNFDLSKIHINLAFKAVNDFKEKLLVAGPTMSGRISQVTAEGGKNGVEELTSGKASVITIENLHMTKECETWISCNIVALNVGSKDWFYTTCAGIECAKKVSWSGVGDYKCPFCKKNTRQPTTR</sequence>